<dbReference type="EMBL" id="AFWV01000002">
    <property type="protein sequence ID" value="EGV19837.1"/>
    <property type="molecule type" value="Genomic_DNA"/>
</dbReference>
<evidence type="ECO:0000313" key="4">
    <source>
        <dbReference type="Proteomes" id="UP000005459"/>
    </source>
</evidence>
<accession>F9U6G1</accession>
<dbReference type="InterPro" id="IPR007055">
    <property type="entry name" value="BON_dom"/>
</dbReference>
<organism evidence="3 4">
    <name type="scientific">Thiocapsa marina 5811</name>
    <dbReference type="NCBI Taxonomy" id="768671"/>
    <lineage>
        <taxon>Bacteria</taxon>
        <taxon>Pseudomonadati</taxon>
        <taxon>Pseudomonadota</taxon>
        <taxon>Gammaproteobacteria</taxon>
        <taxon>Chromatiales</taxon>
        <taxon>Chromatiaceae</taxon>
        <taxon>Thiocapsa</taxon>
    </lineage>
</organism>
<dbReference type="PATRIC" id="fig|768671.3.peg.561"/>
<keyword evidence="4" id="KW-1185">Reference proteome</keyword>
<dbReference type="PROSITE" id="PS51257">
    <property type="entry name" value="PROKAR_LIPOPROTEIN"/>
    <property type="match status" value="1"/>
</dbReference>
<proteinExistence type="predicted"/>
<evidence type="ECO:0000256" key="1">
    <source>
        <dbReference type="SAM" id="MobiDB-lite"/>
    </source>
</evidence>
<dbReference type="InterPro" id="IPR014004">
    <property type="entry name" value="Transpt-assoc_nodulatn_dom_bac"/>
</dbReference>
<dbReference type="RefSeq" id="WP_007191390.1">
    <property type="nucleotide sequence ID" value="NZ_AFWV01000002.1"/>
</dbReference>
<dbReference type="Pfam" id="PF04972">
    <property type="entry name" value="BON"/>
    <property type="match status" value="1"/>
</dbReference>
<evidence type="ECO:0000259" key="2">
    <source>
        <dbReference type="PROSITE" id="PS50914"/>
    </source>
</evidence>
<name>F9U6G1_9GAMM</name>
<evidence type="ECO:0000313" key="3">
    <source>
        <dbReference type="EMBL" id="EGV19837.1"/>
    </source>
</evidence>
<feature type="compositionally biased region" description="Basic and acidic residues" evidence="1">
    <location>
        <begin position="39"/>
        <end position="56"/>
    </location>
</feature>
<dbReference type="InterPro" id="IPR051686">
    <property type="entry name" value="Lipoprotein_DolP"/>
</dbReference>
<dbReference type="SMART" id="SM00749">
    <property type="entry name" value="BON"/>
    <property type="match status" value="1"/>
</dbReference>
<sequence length="137" mass="14296">MSRSYNGALMASVILVFALGSVGCEQEGPAERVGQSIDRTAEKAGDKMEEAKEAASEKAEEAGAYIDDAAITAKIKADFLADPMLEVFQIGVTTTDGVVTLSGEVDSQASIDRSQAIAGGVENVQSVRNELVVQVAE</sequence>
<dbReference type="STRING" id="768671.ThimaDRAFT_0512"/>
<dbReference type="PROSITE" id="PS50914">
    <property type="entry name" value="BON"/>
    <property type="match status" value="1"/>
</dbReference>
<dbReference type="eggNOG" id="COG2823">
    <property type="taxonomic scope" value="Bacteria"/>
</dbReference>
<dbReference type="AlphaFoldDB" id="F9U6G1"/>
<dbReference type="PANTHER" id="PTHR34606">
    <property type="entry name" value="BON DOMAIN-CONTAINING PROTEIN"/>
    <property type="match status" value="1"/>
</dbReference>
<reference evidence="3 4" key="1">
    <citation type="submission" date="2011-06" db="EMBL/GenBank/DDBJ databases">
        <title>The draft genome of Thiocapsa marina 5811.</title>
        <authorList>
            <consortium name="US DOE Joint Genome Institute (JGI-PGF)"/>
            <person name="Lucas S."/>
            <person name="Han J."/>
            <person name="Cheng J.-F."/>
            <person name="Goodwin L."/>
            <person name="Pitluck S."/>
            <person name="Peters L."/>
            <person name="Land M.L."/>
            <person name="Hauser L."/>
            <person name="Vogl K."/>
            <person name="Liu Z."/>
            <person name="Imhoff J."/>
            <person name="Thiel V."/>
            <person name="Frigaard N.-U."/>
            <person name="Bryant D."/>
            <person name="Woyke T.J."/>
        </authorList>
    </citation>
    <scope>NUCLEOTIDE SEQUENCE [LARGE SCALE GENOMIC DNA]</scope>
    <source>
        <strain evidence="3 4">5811</strain>
    </source>
</reference>
<dbReference type="Proteomes" id="UP000005459">
    <property type="component" value="Unassembled WGS sequence"/>
</dbReference>
<feature type="domain" description="BON" evidence="2">
    <location>
        <begin position="67"/>
        <end position="135"/>
    </location>
</feature>
<dbReference type="OrthoDB" id="5569442at2"/>
<protein>
    <submittedName>
        <fullName evidence="3">Transport-associated protein</fullName>
    </submittedName>
</protein>
<dbReference type="Gene3D" id="3.30.1340.30">
    <property type="match status" value="1"/>
</dbReference>
<gene>
    <name evidence="3" type="ORF">ThimaDRAFT_0512</name>
</gene>
<feature type="region of interest" description="Disordered" evidence="1">
    <location>
        <begin position="28"/>
        <end position="56"/>
    </location>
</feature>
<dbReference type="PANTHER" id="PTHR34606:SF15">
    <property type="entry name" value="BON DOMAIN-CONTAINING PROTEIN"/>
    <property type="match status" value="1"/>
</dbReference>